<dbReference type="InterPro" id="IPR043504">
    <property type="entry name" value="Peptidase_S1_PA_chymotrypsin"/>
</dbReference>
<dbReference type="AlphaFoldDB" id="A0A2B4SF38"/>
<dbReference type="OrthoDB" id="5978815at2759"/>
<evidence type="ECO:0000313" key="2">
    <source>
        <dbReference type="Proteomes" id="UP000225706"/>
    </source>
</evidence>
<dbReference type="EMBL" id="LSMT01000109">
    <property type="protein sequence ID" value="PFX27177.1"/>
    <property type="molecule type" value="Genomic_DNA"/>
</dbReference>
<comment type="caution">
    <text evidence="1">The sequence shown here is derived from an EMBL/GenBank/DDBJ whole genome shotgun (WGS) entry which is preliminary data.</text>
</comment>
<evidence type="ECO:0000313" key="1">
    <source>
        <dbReference type="EMBL" id="PFX27177.1"/>
    </source>
</evidence>
<evidence type="ECO:0008006" key="3">
    <source>
        <dbReference type="Google" id="ProtNLM"/>
    </source>
</evidence>
<gene>
    <name evidence="1" type="ORF">AWC38_SpisGene8138</name>
</gene>
<dbReference type="SUPFAM" id="SSF50494">
    <property type="entry name" value="Trypsin-like serine proteases"/>
    <property type="match status" value="1"/>
</dbReference>
<protein>
    <recommendedName>
        <fullName evidence="3">Serine protease</fullName>
    </recommendedName>
</protein>
<sequence length="546" mass="61758">MYSDDVLGEDGRTAFNACVRVKVLRNPNPLELPQYSREDALKRVQNCYGSPLPQGLDTWRLYDPLVLYDQRNDHQLNISKLKRTYSIADIAGALSDFDEKFYVERDPEDGPDAEQIKAKIKERRAAVSRELKEFEDPNNRRKYSWIVAQRRVRDCFAGKFAGDSDILSHRVGLKVYYTMSDIYEAYMDIDRKKQLTKYAQDEGPGSKELKDLIDKNTESMRSEYHKHPQQKYPRGVAERMLRNCFAGTLPIDTVILPPREGADNFPYDISDIHKAIAKFDNKKLIDKYPKQNGHRDLEKKNEVDKQRADIRNEFEAATKPEIEHGTGFIIAGVTNDDYHIITNKHVVETFLENSGKGNCEIHICNEVIGNVVIDDVDDDNLNDLALLHCSKLNSVENSKIHPLELFPESLKTGQPVFCFGYPIHHHGNTALFVNGSVSGHQERMSGGPLVMLHCSLSSGCSGGPVMCRVKNQLQVLGMVKEKHIKDILTQKEQEKLSRDRDTVSGGAEVAKIVLKLNEALTGTHSPFNFVNVIPAEKSRNSTVSNA</sequence>
<proteinExistence type="predicted"/>
<keyword evidence="2" id="KW-1185">Reference proteome</keyword>
<accession>A0A2B4SF38</accession>
<organism evidence="1 2">
    <name type="scientific">Stylophora pistillata</name>
    <name type="common">Smooth cauliflower coral</name>
    <dbReference type="NCBI Taxonomy" id="50429"/>
    <lineage>
        <taxon>Eukaryota</taxon>
        <taxon>Metazoa</taxon>
        <taxon>Cnidaria</taxon>
        <taxon>Anthozoa</taxon>
        <taxon>Hexacorallia</taxon>
        <taxon>Scleractinia</taxon>
        <taxon>Astrocoeniina</taxon>
        <taxon>Pocilloporidae</taxon>
        <taxon>Stylophora</taxon>
    </lineage>
</organism>
<dbReference type="InterPro" id="IPR009003">
    <property type="entry name" value="Peptidase_S1_PA"/>
</dbReference>
<dbReference type="Pfam" id="PF13365">
    <property type="entry name" value="Trypsin_2"/>
    <property type="match status" value="1"/>
</dbReference>
<reference evidence="2" key="1">
    <citation type="journal article" date="2017" name="bioRxiv">
        <title>Comparative analysis of the genomes of Stylophora pistillata and Acropora digitifera provides evidence for extensive differences between species of corals.</title>
        <authorList>
            <person name="Voolstra C.R."/>
            <person name="Li Y."/>
            <person name="Liew Y.J."/>
            <person name="Baumgarten S."/>
            <person name="Zoccola D."/>
            <person name="Flot J.-F."/>
            <person name="Tambutte S."/>
            <person name="Allemand D."/>
            <person name="Aranda M."/>
        </authorList>
    </citation>
    <scope>NUCLEOTIDE SEQUENCE [LARGE SCALE GENOMIC DNA]</scope>
</reference>
<dbReference type="Gene3D" id="2.40.10.10">
    <property type="entry name" value="Trypsin-like serine proteases"/>
    <property type="match status" value="2"/>
</dbReference>
<dbReference type="Proteomes" id="UP000225706">
    <property type="component" value="Unassembled WGS sequence"/>
</dbReference>
<name>A0A2B4SF38_STYPI</name>